<evidence type="ECO:0000313" key="1">
    <source>
        <dbReference type="EMBL" id="PYI13212.1"/>
    </source>
</evidence>
<protein>
    <submittedName>
        <fullName evidence="1">Uncharacterized protein</fullName>
    </submittedName>
</protein>
<dbReference type="Proteomes" id="UP000249829">
    <property type="component" value="Unassembled WGS sequence"/>
</dbReference>
<evidence type="ECO:0000313" key="2">
    <source>
        <dbReference type="Proteomes" id="UP000249829"/>
    </source>
</evidence>
<organism evidence="1 2">
    <name type="scientific">Aspergillus violaceofuscus (strain CBS 115571)</name>
    <dbReference type="NCBI Taxonomy" id="1450538"/>
    <lineage>
        <taxon>Eukaryota</taxon>
        <taxon>Fungi</taxon>
        <taxon>Dikarya</taxon>
        <taxon>Ascomycota</taxon>
        <taxon>Pezizomycotina</taxon>
        <taxon>Eurotiomycetes</taxon>
        <taxon>Eurotiomycetidae</taxon>
        <taxon>Eurotiales</taxon>
        <taxon>Aspergillaceae</taxon>
        <taxon>Aspergillus</taxon>
    </lineage>
</organism>
<dbReference type="EMBL" id="KZ825255">
    <property type="protein sequence ID" value="PYI13212.1"/>
    <property type="molecule type" value="Genomic_DNA"/>
</dbReference>
<dbReference type="AlphaFoldDB" id="A0A2V5GVT7"/>
<proteinExistence type="predicted"/>
<name>A0A2V5GVT7_ASPV1</name>
<keyword evidence="2" id="KW-1185">Reference proteome</keyword>
<dbReference type="STRING" id="1450538.A0A2V5GVT7"/>
<sequence>MSFGYGVAICMQPRHLSAALKVTMVDMDVAGSLRQNNLHLSATVGNPRPAPPCAGMANMGELEKIDPAPSGGVNPAEQDCLGGPEKRGDSSIHCYRCWGATMMANVQPIALMKYWRLNVKSEIEGSKIKDYKDLGDLDAVAKIKELERTTGRWIAEQQNIFNACSEALAATLREKAPNDTAGYYY</sequence>
<reference evidence="1 2" key="1">
    <citation type="submission" date="2018-02" db="EMBL/GenBank/DDBJ databases">
        <title>The genomes of Aspergillus section Nigri reveals drivers in fungal speciation.</title>
        <authorList>
            <consortium name="DOE Joint Genome Institute"/>
            <person name="Vesth T.C."/>
            <person name="Nybo J."/>
            <person name="Theobald S."/>
            <person name="Brandl J."/>
            <person name="Frisvad J.C."/>
            <person name="Nielsen K.F."/>
            <person name="Lyhne E.K."/>
            <person name="Kogle M.E."/>
            <person name="Kuo A."/>
            <person name="Riley R."/>
            <person name="Clum A."/>
            <person name="Nolan M."/>
            <person name="Lipzen A."/>
            <person name="Salamov A."/>
            <person name="Henrissat B."/>
            <person name="Wiebenga A."/>
            <person name="De vries R.P."/>
            <person name="Grigoriev I.V."/>
            <person name="Mortensen U.H."/>
            <person name="Andersen M.R."/>
            <person name="Baker S.E."/>
        </authorList>
    </citation>
    <scope>NUCLEOTIDE SEQUENCE [LARGE SCALE GENOMIC DNA]</scope>
    <source>
        <strain evidence="1 2">CBS 115571</strain>
    </source>
</reference>
<gene>
    <name evidence="1" type="ORF">BO99DRAFT_438437</name>
</gene>
<accession>A0A2V5GVT7</accession>